<evidence type="ECO:0000313" key="3">
    <source>
        <dbReference type="Proteomes" id="UP000250266"/>
    </source>
</evidence>
<evidence type="ECO:0000256" key="1">
    <source>
        <dbReference type="SAM" id="MobiDB-lite"/>
    </source>
</evidence>
<accession>A0A8E2E0F7</accession>
<sequence>MSNAGDESRLLLSPSSSFPQQGQVDWTALSKNTVEFTIDTLSRLSRAGVEALTVVAGTAVSRHARLDSLGEKRLQDALRRAGTFSSKNEALYFGFGIKSLIRILSETQEGLSCVGICSCLTEEFSTETSAKILRELFLLYQPPEELIPSLQQWYLLVQACSGIVTSSDFGNTLFGIARLCLPDDGQRKLCSSSAANCIAKALKGLLDVSSGKTQRIRITGGADCAWLAATAHWLLGLDVTVEDGSGNLVYRPGRTKSSTTKGSQVIICYGGTTVESSVVVQRTYVVPNGRALVTGYVTDIEESLLLTHGRPNCSPDGVKNASALASDGVCVYFGTLCNVSSNPESACSVYVVPGNVEWRKTLYN</sequence>
<keyword evidence="3" id="KW-1185">Reference proteome</keyword>
<name>A0A8E2E0F7_9PEZI</name>
<proteinExistence type="predicted"/>
<organism evidence="2 3">
    <name type="scientific">Lepidopterella palustris CBS 459.81</name>
    <dbReference type="NCBI Taxonomy" id="1314670"/>
    <lineage>
        <taxon>Eukaryota</taxon>
        <taxon>Fungi</taxon>
        <taxon>Dikarya</taxon>
        <taxon>Ascomycota</taxon>
        <taxon>Pezizomycotina</taxon>
        <taxon>Dothideomycetes</taxon>
        <taxon>Pleosporomycetidae</taxon>
        <taxon>Mytilinidiales</taxon>
        <taxon>Argynnaceae</taxon>
        <taxon>Lepidopterella</taxon>
    </lineage>
</organism>
<feature type="region of interest" description="Disordered" evidence="1">
    <location>
        <begin position="1"/>
        <end position="21"/>
    </location>
</feature>
<dbReference type="AlphaFoldDB" id="A0A8E2E0F7"/>
<feature type="non-terminal residue" evidence="2">
    <location>
        <position position="364"/>
    </location>
</feature>
<dbReference type="OrthoDB" id="3344043at2759"/>
<dbReference type="EMBL" id="KV745370">
    <property type="protein sequence ID" value="OCK75057.1"/>
    <property type="molecule type" value="Genomic_DNA"/>
</dbReference>
<dbReference type="Proteomes" id="UP000250266">
    <property type="component" value="Unassembled WGS sequence"/>
</dbReference>
<reference evidence="2 3" key="1">
    <citation type="journal article" date="2016" name="Nat. Commun.">
        <title>Ectomycorrhizal ecology is imprinted in the genome of the dominant symbiotic fungus Cenococcum geophilum.</title>
        <authorList>
            <consortium name="DOE Joint Genome Institute"/>
            <person name="Peter M."/>
            <person name="Kohler A."/>
            <person name="Ohm R.A."/>
            <person name="Kuo A."/>
            <person name="Krutzmann J."/>
            <person name="Morin E."/>
            <person name="Arend M."/>
            <person name="Barry K.W."/>
            <person name="Binder M."/>
            <person name="Choi C."/>
            <person name="Clum A."/>
            <person name="Copeland A."/>
            <person name="Grisel N."/>
            <person name="Haridas S."/>
            <person name="Kipfer T."/>
            <person name="LaButti K."/>
            <person name="Lindquist E."/>
            <person name="Lipzen A."/>
            <person name="Maire R."/>
            <person name="Meier B."/>
            <person name="Mihaltcheva S."/>
            <person name="Molinier V."/>
            <person name="Murat C."/>
            <person name="Poggeler S."/>
            <person name="Quandt C.A."/>
            <person name="Sperisen C."/>
            <person name="Tritt A."/>
            <person name="Tisserant E."/>
            <person name="Crous P.W."/>
            <person name="Henrissat B."/>
            <person name="Nehls U."/>
            <person name="Egli S."/>
            <person name="Spatafora J.W."/>
            <person name="Grigoriev I.V."/>
            <person name="Martin F.M."/>
        </authorList>
    </citation>
    <scope>NUCLEOTIDE SEQUENCE [LARGE SCALE GENOMIC DNA]</scope>
    <source>
        <strain evidence="2 3">CBS 459.81</strain>
    </source>
</reference>
<evidence type="ECO:0000313" key="2">
    <source>
        <dbReference type="EMBL" id="OCK75057.1"/>
    </source>
</evidence>
<protein>
    <submittedName>
        <fullName evidence="2">Uncharacterized protein</fullName>
    </submittedName>
</protein>
<gene>
    <name evidence="2" type="ORF">K432DRAFT_309408</name>
</gene>